<protein>
    <submittedName>
        <fullName evidence="1">RGD1561251 (Predicted)</fullName>
    </submittedName>
</protein>
<accession>A6I185</accession>
<proteinExistence type="predicted"/>
<sequence>MEEVVRVWGFHEMSLSGVTPLAREDNTGTLLSESESSRCRCCYHLAWGFLLLGCLESTIAKGTEEREKSYIYMFEHRFDP</sequence>
<gene>
    <name evidence="1" type="primary">RGD1561251_predicted</name>
    <name evidence="1" type="ORF">rCG_47733</name>
</gene>
<evidence type="ECO:0000313" key="2">
    <source>
        <dbReference type="Proteomes" id="UP000234681"/>
    </source>
</evidence>
<reference evidence="2" key="1">
    <citation type="submission" date="2005-09" db="EMBL/GenBank/DDBJ databases">
        <authorList>
            <person name="Mural R.J."/>
            <person name="Li P.W."/>
            <person name="Adams M.D."/>
            <person name="Amanatides P.G."/>
            <person name="Baden-Tillson H."/>
            <person name="Barnstead M."/>
            <person name="Chin S.H."/>
            <person name="Dew I."/>
            <person name="Evans C.A."/>
            <person name="Ferriera S."/>
            <person name="Flanigan M."/>
            <person name="Fosler C."/>
            <person name="Glodek A."/>
            <person name="Gu Z."/>
            <person name="Holt R.A."/>
            <person name="Jennings D."/>
            <person name="Kraft C.L."/>
            <person name="Lu F."/>
            <person name="Nguyen T."/>
            <person name="Nusskern D.R."/>
            <person name="Pfannkoch C.M."/>
            <person name="Sitter C."/>
            <person name="Sutton G.G."/>
            <person name="Venter J.C."/>
            <person name="Wang Z."/>
            <person name="Woodage T."/>
            <person name="Zheng X.H."/>
            <person name="Zhong F."/>
        </authorList>
    </citation>
    <scope>NUCLEOTIDE SEQUENCE [LARGE SCALE GENOMIC DNA]</scope>
    <source>
        <strain>BN</strain>
        <strain evidence="2">Sprague-Dawley</strain>
    </source>
</reference>
<dbReference type="EMBL" id="CH473953">
    <property type="protein sequence ID" value="EDM13216.1"/>
    <property type="molecule type" value="Genomic_DNA"/>
</dbReference>
<name>A6I185_RAT</name>
<dbReference type="Proteomes" id="UP000234681">
    <property type="component" value="Chromosome 1"/>
</dbReference>
<evidence type="ECO:0000313" key="1">
    <source>
        <dbReference type="EMBL" id="EDM13216.1"/>
    </source>
</evidence>
<dbReference type="AlphaFoldDB" id="A6I185"/>
<organism evidence="1 2">
    <name type="scientific">Rattus norvegicus</name>
    <name type="common">Rat</name>
    <dbReference type="NCBI Taxonomy" id="10116"/>
    <lineage>
        <taxon>Eukaryota</taxon>
        <taxon>Metazoa</taxon>
        <taxon>Chordata</taxon>
        <taxon>Craniata</taxon>
        <taxon>Vertebrata</taxon>
        <taxon>Euteleostomi</taxon>
        <taxon>Mammalia</taxon>
        <taxon>Eutheria</taxon>
        <taxon>Euarchontoglires</taxon>
        <taxon>Glires</taxon>
        <taxon>Rodentia</taxon>
        <taxon>Myomorpha</taxon>
        <taxon>Muroidea</taxon>
        <taxon>Muridae</taxon>
        <taxon>Murinae</taxon>
        <taxon>Rattus</taxon>
    </lineage>
</organism>